<dbReference type="Proteomes" id="UP000182114">
    <property type="component" value="Unassembled WGS sequence"/>
</dbReference>
<dbReference type="SUPFAM" id="SSF49265">
    <property type="entry name" value="Fibronectin type III"/>
    <property type="match status" value="1"/>
</dbReference>
<dbReference type="PROSITE" id="PS50853">
    <property type="entry name" value="FN3"/>
    <property type="match status" value="1"/>
</dbReference>
<proteinExistence type="predicted"/>
<organism evidence="1 2">
    <name type="scientific">Cellulophaga baltica</name>
    <dbReference type="NCBI Taxonomy" id="76594"/>
    <lineage>
        <taxon>Bacteria</taxon>
        <taxon>Pseudomonadati</taxon>
        <taxon>Bacteroidota</taxon>
        <taxon>Flavobacteriia</taxon>
        <taxon>Flavobacteriales</taxon>
        <taxon>Flavobacteriaceae</taxon>
        <taxon>Cellulophaga</taxon>
    </lineage>
</organism>
<dbReference type="eggNOG" id="COG1520">
    <property type="taxonomic scope" value="Bacteria"/>
</dbReference>
<dbReference type="CDD" id="cd00063">
    <property type="entry name" value="FN3"/>
    <property type="match status" value="1"/>
</dbReference>
<dbReference type="InterPro" id="IPR003961">
    <property type="entry name" value="FN3_dom"/>
</dbReference>
<dbReference type="Gene3D" id="2.60.40.10">
    <property type="entry name" value="Immunoglobulins"/>
    <property type="match status" value="2"/>
</dbReference>
<keyword evidence="2" id="KW-1185">Reference proteome</keyword>
<dbReference type="InterPro" id="IPR013783">
    <property type="entry name" value="Ig-like_fold"/>
</dbReference>
<dbReference type="AlphaFoldDB" id="A0A1G7I4T9"/>
<dbReference type="InterPro" id="IPR036116">
    <property type="entry name" value="FN3_sf"/>
</dbReference>
<sequence>MKTIKSIVIIALISVSCSKSGSSSDEAPEQNLAPTKVNSLIYPSNNLLCITNLLDFEWNKATDPNGDTLSYILEISKTNNFSSNNQTFEVDNTTKSVTLEEGTAYYWRVKAVDSKNLSGEYSSTFQFYTEGLAETNHIPFSPQLLAPERNTAITSNTTKLEWLCTDVDNDQLLYEVYLDTNNPPMIKIGDNINVQHLEISLNPMNTYYWKIIAKDSNGGQAIGQVWSFSSN</sequence>
<name>A0A1G7I4T9_9FLAO</name>
<gene>
    <name evidence="1" type="ORF">SAMN04487992_10752</name>
</gene>
<dbReference type="RefSeq" id="WP_074538610.1">
    <property type="nucleotide sequence ID" value="NZ_FNBD01000007.1"/>
</dbReference>
<dbReference type="PROSITE" id="PS51257">
    <property type="entry name" value="PROKAR_LIPOPROTEIN"/>
    <property type="match status" value="1"/>
</dbReference>
<protein>
    <submittedName>
        <fullName evidence="1">Fibronectin type III domain-containing protein</fullName>
    </submittedName>
</protein>
<dbReference type="EMBL" id="FNBD01000007">
    <property type="protein sequence ID" value="SDF07757.1"/>
    <property type="molecule type" value="Genomic_DNA"/>
</dbReference>
<reference evidence="2" key="1">
    <citation type="submission" date="2016-10" db="EMBL/GenBank/DDBJ databases">
        <authorList>
            <person name="Varghese N."/>
            <person name="Submissions S."/>
        </authorList>
    </citation>
    <scope>NUCLEOTIDE SEQUENCE [LARGE SCALE GENOMIC DNA]</scope>
    <source>
        <strain evidence="2">DSM 24729</strain>
    </source>
</reference>
<evidence type="ECO:0000313" key="1">
    <source>
        <dbReference type="EMBL" id="SDF07757.1"/>
    </source>
</evidence>
<evidence type="ECO:0000313" key="2">
    <source>
        <dbReference type="Proteomes" id="UP000182114"/>
    </source>
</evidence>
<accession>A0A1G7I4T9</accession>